<evidence type="ECO:0000256" key="2">
    <source>
        <dbReference type="ARBA" id="ARBA00022801"/>
    </source>
</evidence>
<dbReference type="AlphaFoldDB" id="A0A1B7LKI3"/>
<keyword evidence="6" id="KW-0255">Endonuclease</keyword>
<dbReference type="PROSITE" id="PS51643">
    <property type="entry name" value="HD_CAS3"/>
    <property type="match status" value="1"/>
</dbReference>
<evidence type="ECO:0000259" key="5">
    <source>
        <dbReference type="PROSITE" id="PS51643"/>
    </source>
</evidence>
<dbReference type="Proteomes" id="UP000078532">
    <property type="component" value="Unassembled WGS sequence"/>
</dbReference>
<feature type="compositionally biased region" description="Low complexity" evidence="4">
    <location>
        <begin position="291"/>
        <end position="301"/>
    </location>
</feature>
<organism evidence="6 7">
    <name type="scientific">Desulfotomaculum copahuensis</name>
    <dbReference type="NCBI Taxonomy" id="1838280"/>
    <lineage>
        <taxon>Bacteria</taxon>
        <taxon>Bacillati</taxon>
        <taxon>Bacillota</taxon>
        <taxon>Clostridia</taxon>
        <taxon>Eubacteriales</taxon>
        <taxon>Desulfotomaculaceae</taxon>
        <taxon>Desulfotomaculum</taxon>
    </lineage>
</organism>
<dbReference type="NCBIfam" id="TIGR01596">
    <property type="entry name" value="cas3_HD"/>
    <property type="match status" value="1"/>
</dbReference>
<dbReference type="STRING" id="1838280.A6M21_01765"/>
<evidence type="ECO:0000256" key="4">
    <source>
        <dbReference type="SAM" id="MobiDB-lite"/>
    </source>
</evidence>
<comment type="caution">
    <text evidence="6">The sequence shown here is derived from an EMBL/GenBank/DDBJ whole genome shotgun (WGS) entry which is preliminary data.</text>
</comment>
<evidence type="ECO:0000313" key="6">
    <source>
        <dbReference type="EMBL" id="OAT87050.1"/>
    </source>
</evidence>
<name>A0A1B7LKI3_9FIRM</name>
<feature type="domain" description="HD Cas3-type" evidence="5">
    <location>
        <begin position="12"/>
        <end position="222"/>
    </location>
</feature>
<keyword evidence="7" id="KW-1185">Reference proteome</keyword>
<dbReference type="GO" id="GO:0051607">
    <property type="term" value="P:defense response to virus"/>
    <property type="evidence" value="ECO:0007669"/>
    <property type="project" value="UniProtKB-KW"/>
</dbReference>
<dbReference type="GO" id="GO:0016787">
    <property type="term" value="F:hydrolase activity"/>
    <property type="evidence" value="ECO:0007669"/>
    <property type="project" value="UniProtKB-KW"/>
</dbReference>
<dbReference type="Gene3D" id="1.10.3210.30">
    <property type="match status" value="1"/>
</dbReference>
<feature type="region of interest" description="Disordered" evidence="4">
    <location>
        <begin position="291"/>
        <end position="359"/>
    </location>
</feature>
<dbReference type="CDD" id="cd09641">
    <property type="entry name" value="Cas3''_I"/>
    <property type="match status" value="1"/>
</dbReference>
<proteinExistence type="predicted"/>
<accession>A0A1B7LKI3</accession>
<dbReference type="InterPro" id="IPR006483">
    <property type="entry name" value="CRISPR-assoc_Cas3_HD"/>
</dbReference>
<dbReference type="InterPro" id="IPR038257">
    <property type="entry name" value="CRISPR-assoc_Cas3_HD_sf"/>
</dbReference>
<keyword evidence="3" id="KW-0051">Antiviral defense</keyword>
<dbReference type="RefSeq" id="WP_066665768.1">
    <property type="nucleotide sequence ID" value="NZ_LYVF01000002.1"/>
</dbReference>
<keyword evidence="1" id="KW-0479">Metal-binding</keyword>
<reference evidence="6 7" key="1">
    <citation type="submission" date="2016-04" db="EMBL/GenBank/DDBJ databases">
        <authorList>
            <person name="Evans L.H."/>
            <person name="Alamgir A."/>
            <person name="Owens N."/>
            <person name="Weber N.D."/>
            <person name="Virtaneva K."/>
            <person name="Barbian K."/>
            <person name="Babar A."/>
            <person name="Rosenke K."/>
        </authorList>
    </citation>
    <scope>NUCLEOTIDE SEQUENCE [LARGE SCALE GENOMIC DNA]</scope>
    <source>
        <strain evidence="6 7">LMa1</strain>
    </source>
</reference>
<dbReference type="EMBL" id="LYVF01000002">
    <property type="protein sequence ID" value="OAT87050.1"/>
    <property type="molecule type" value="Genomic_DNA"/>
</dbReference>
<dbReference type="GO" id="GO:0046872">
    <property type="term" value="F:metal ion binding"/>
    <property type="evidence" value="ECO:0007669"/>
    <property type="project" value="UniProtKB-KW"/>
</dbReference>
<evidence type="ECO:0000256" key="1">
    <source>
        <dbReference type="ARBA" id="ARBA00022723"/>
    </source>
</evidence>
<sequence>MPLTLMAKKRRGRDIYQTLSGHTRDALAALCRHLRRRRPALERVLNEQDVLFPDFCQLMFLAVFLHDLGKATREFQERLRQETLDRDVSHTFFALPLVRTGLSARWDTLVQVLALSHHTQPFDRLYYSFYLLPRVRYLTEEIAAFLNTYADVYRHYGRGLFLSTARPLPAGLPEKGEREAIRAAVAALQRETGAWPETARTKAVYTLAITILKHCDGEASRAFSTARPAEGTVCGALLDTVAEPDDGRCACNGAQWTAPPAGPPVLRRREVCAGGAWSGAPPQRLPSFATAAAAGESRPAAGTVSPTTQRIRPGRRHQSAGLTQGETVRDRPAGAMPANGPDSLQADGPGTSGLPDGPGQIDAILDRALALMRAKQRERLVWICPGQTASPAVHARLAALCGAQNTGLVHALSYFPADPLAMGEPAGRQNGNGNGFAVKYGDRIFSRPVTVATVDHLVFALVHGFRQADYALGNLLTALVVVDGLPAPGTGAREYTLDALALLREMGVPCLAVLNETPRPVHPDRKAKPAKDLPGPPAGMHKDCAAAIDQGRTLETGTVHAPLEQTRLTGTEELLAGRQPATNLAAVFSRCTLFGYSPLEVRYGPAPLIELWPAAERMIDVIPAAQWRPELAGEPEEAARRQIKIPLTRYLDSPHEFTVVDGPAEKYVIWEKL</sequence>
<keyword evidence="2" id="KW-0378">Hydrolase</keyword>
<dbReference type="Pfam" id="PF18019">
    <property type="entry name" value="Cas3_HD"/>
    <property type="match status" value="1"/>
</dbReference>
<protein>
    <submittedName>
        <fullName evidence="6">CRISPR-associated endonuclease Cas3</fullName>
    </submittedName>
</protein>
<evidence type="ECO:0000313" key="7">
    <source>
        <dbReference type="Proteomes" id="UP000078532"/>
    </source>
</evidence>
<evidence type="ECO:0000256" key="3">
    <source>
        <dbReference type="ARBA" id="ARBA00023118"/>
    </source>
</evidence>
<gene>
    <name evidence="6" type="ORF">A6M21_01765</name>
</gene>
<keyword evidence="6" id="KW-0540">Nuclease</keyword>
<dbReference type="OrthoDB" id="9810236at2"/>
<dbReference type="GO" id="GO:0004519">
    <property type="term" value="F:endonuclease activity"/>
    <property type="evidence" value="ECO:0007669"/>
    <property type="project" value="UniProtKB-KW"/>
</dbReference>